<organism evidence="2 3">
    <name type="scientific">Cladophialophora chaetospira</name>
    <dbReference type="NCBI Taxonomy" id="386627"/>
    <lineage>
        <taxon>Eukaryota</taxon>
        <taxon>Fungi</taxon>
        <taxon>Dikarya</taxon>
        <taxon>Ascomycota</taxon>
        <taxon>Pezizomycotina</taxon>
        <taxon>Eurotiomycetes</taxon>
        <taxon>Chaetothyriomycetidae</taxon>
        <taxon>Chaetothyriales</taxon>
        <taxon>Herpotrichiellaceae</taxon>
        <taxon>Cladophialophora</taxon>
    </lineage>
</organism>
<comment type="caution">
    <text evidence="2">The sequence shown here is derived from an EMBL/GenBank/DDBJ whole genome shotgun (WGS) entry which is preliminary data.</text>
</comment>
<dbReference type="EMBL" id="JAPDRK010000007">
    <property type="protein sequence ID" value="KAJ9610678.1"/>
    <property type="molecule type" value="Genomic_DNA"/>
</dbReference>
<sequence>MSTMPDVGALTLMPSQTDPPTNNPATDARTVETLPVEVASGPQSSLPTTKPTRKLSKFETLPVEIRLKIYEYLFVCIDFKQVSWLEDPDDAPWDKVIHRKVRPVNALAMKMVTKDIEWEVINVLKDCPIHVEVYGPHSLRGFETKELGLSRWACAQVEKVAMNMSLWDLHYITPFVDDKKFRDLRLLKLEKYAAYGPIDSNLVRAHLAQGTRNFKLDRDTTLEMIEFFELDRAIVRRIRSGRLTVQARYKFCERRHHAAGHPVDTMMAKGVLEISKEGMWVLELEAAEDMPRVQDGGKGVLKQFWENEEPRF</sequence>
<evidence type="ECO:0000313" key="2">
    <source>
        <dbReference type="EMBL" id="KAJ9610678.1"/>
    </source>
</evidence>
<name>A0AA39CJX3_9EURO</name>
<accession>A0AA39CJX3</accession>
<proteinExistence type="predicted"/>
<reference evidence="2" key="1">
    <citation type="submission" date="2022-10" db="EMBL/GenBank/DDBJ databases">
        <title>Culturing micro-colonial fungi from biological soil crusts in the Mojave desert and describing Neophaeococcomyces mojavensis, and introducing the new genera and species Taxawa tesnikishii.</title>
        <authorList>
            <person name="Kurbessoian T."/>
            <person name="Stajich J.E."/>
        </authorList>
    </citation>
    <scope>NUCLEOTIDE SEQUENCE</scope>
    <source>
        <strain evidence="2">TK_41</strain>
    </source>
</reference>
<dbReference type="AlphaFoldDB" id="A0AA39CJX3"/>
<gene>
    <name evidence="2" type="ORF">H2200_005455</name>
</gene>
<feature type="compositionally biased region" description="Polar residues" evidence="1">
    <location>
        <begin position="13"/>
        <end position="25"/>
    </location>
</feature>
<evidence type="ECO:0000313" key="3">
    <source>
        <dbReference type="Proteomes" id="UP001172673"/>
    </source>
</evidence>
<dbReference type="Proteomes" id="UP001172673">
    <property type="component" value="Unassembled WGS sequence"/>
</dbReference>
<keyword evidence="3" id="KW-1185">Reference proteome</keyword>
<feature type="region of interest" description="Disordered" evidence="1">
    <location>
        <begin position="1"/>
        <end position="27"/>
    </location>
</feature>
<evidence type="ECO:0000256" key="1">
    <source>
        <dbReference type="SAM" id="MobiDB-lite"/>
    </source>
</evidence>
<protein>
    <submittedName>
        <fullName evidence="2">Uncharacterized protein</fullName>
    </submittedName>
</protein>